<comment type="caution">
    <text evidence="2">The sequence shown here is derived from an EMBL/GenBank/DDBJ whole genome shotgun (WGS) entry which is preliminary data.</text>
</comment>
<evidence type="ECO:0000259" key="1">
    <source>
        <dbReference type="Pfam" id="PF01814"/>
    </source>
</evidence>
<dbReference type="InterPro" id="IPR012312">
    <property type="entry name" value="Hemerythrin-like"/>
</dbReference>
<reference evidence="2 3" key="1">
    <citation type="submission" date="2018-11" db="EMBL/GenBank/DDBJ databases">
        <title>Sequencing the genomes of 1000 actinobacteria strains.</title>
        <authorList>
            <person name="Klenk H.-P."/>
        </authorList>
    </citation>
    <scope>NUCLEOTIDE SEQUENCE [LARGE SCALE GENOMIC DNA]</scope>
    <source>
        <strain evidence="2 3">DSM 44254</strain>
    </source>
</reference>
<organism evidence="2 3">
    <name type="scientific">Actinocorallia herbida</name>
    <dbReference type="NCBI Taxonomy" id="58109"/>
    <lineage>
        <taxon>Bacteria</taxon>
        <taxon>Bacillati</taxon>
        <taxon>Actinomycetota</taxon>
        <taxon>Actinomycetes</taxon>
        <taxon>Streptosporangiales</taxon>
        <taxon>Thermomonosporaceae</taxon>
        <taxon>Actinocorallia</taxon>
    </lineage>
</organism>
<accession>A0A3N1CWQ9</accession>
<dbReference type="AlphaFoldDB" id="A0A3N1CWQ9"/>
<gene>
    <name evidence="2" type="ORF">EDD29_3281</name>
</gene>
<evidence type="ECO:0000313" key="2">
    <source>
        <dbReference type="EMBL" id="ROO85732.1"/>
    </source>
</evidence>
<proteinExistence type="predicted"/>
<name>A0A3N1CWQ9_9ACTN</name>
<dbReference type="OrthoDB" id="8225825at2"/>
<dbReference type="RefSeq" id="WP_123665203.1">
    <property type="nucleotide sequence ID" value="NZ_RJKE01000001.1"/>
</dbReference>
<dbReference type="Proteomes" id="UP000272400">
    <property type="component" value="Unassembled WGS sequence"/>
</dbReference>
<dbReference type="Gene3D" id="1.20.120.520">
    <property type="entry name" value="nmb1532 protein domain like"/>
    <property type="match status" value="1"/>
</dbReference>
<dbReference type="Pfam" id="PF01814">
    <property type="entry name" value="Hemerythrin"/>
    <property type="match status" value="1"/>
</dbReference>
<feature type="domain" description="Hemerythrin-like" evidence="1">
    <location>
        <begin position="15"/>
        <end position="137"/>
    </location>
</feature>
<protein>
    <submittedName>
        <fullName evidence="2">Hemerythrin HHE cation binding domain-containing protein</fullName>
    </submittedName>
</protein>
<dbReference type="EMBL" id="RJKE01000001">
    <property type="protein sequence ID" value="ROO85732.1"/>
    <property type="molecule type" value="Genomic_DNA"/>
</dbReference>
<sequence length="155" mass="17077">MGEGDKNRLLAWNRELQTAHQRLREALRVTRESLEAGDTASARADLLLYCKGFCAALDGHHVREDVGLFPELAERHPSLRPVIAKLKQDHAMIATLLGQFDRAISSAAPPGELSGHLEGLAAIMESHFRYEERQLLGVLASLELDADPHDLLGPL</sequence>
<evidence type="ECO:0000313" key="3">
    <source>
        <dbReference type="Proteomes" id="UP000272400"/>
    </source>
</evidence>
<keyword evidence="3" id="KW-1185">Reference proteome</keyword>